<protein>
    <submittedName>
        <fullName evidence="1">Uncharacterized protein</fullName>
    </submittedName>
</protein>
<dbReference type="AlphaFoldDB" id="A0A316YZG4"/>
<reference evidence="1 2" key="1">
    <citation type="journal article" date="2018" name="Mol. Biol. Evol.">
        <title>Broad Genomic Sampling Reveals a Smut Pathogenic Ancestry of the Fungal Clade Ustilaginomycotina.</title>
        <authorList>
            <person name="Kijpornyongpan T."/>
            <person name="Mondo S.J."/>
            <person name="Barry K."/>
            <person name="Sandor L."/>
            <person name="Lee J."/>
            <person name="Lipzen A."/>
            <person name="Pangilinan J."/>
            <person name="LaButti K."/>
            <person name="Hainaut M."/>
            <person name="Henrissat B."/>
            <person name="Grigoriev I.V."/>
            <person name="Spatafora J.W."/>
            <person name="Aime M.C."/>
        </authorList>
    </citation>
    <scope>NUCLEOTIDE SEQUENCE [LARGE SCALE GENOMIC DNA]</scope>
    <source>
        <strain evidence="1 2">MCA 4186</strain>
    </source>
</reference>
<name>A0A316YZG4_9BASI</name>
<gene>
    <name evidence="1" type="ORF">FA09DRAFT_160397</name>
</gene>
<keyword evidence="2" id="KW-1185">Reference proteome</keyword>
<dbReference type="EMBL" id="KZ819308">
    <property type="protein sequence ID" value="PWN94840.1"/>
    <property type="molecule type" value="Genomic_DNA"/>
</dbReference>
<evidence type="ECO:0000313" key="2">
    <source>
        <dbReference type="Proteomes" id="UP000245946"/>
    </source>
</evidence>
<accession>A0A316YZG4</accession>
<proteinExistence type="predicted"/>
<dbReference type="Proteomes" id="UP000245946">
    <property type="component" value="Unassembled WGS sequence"/>
</dbReference>
<sequence>MWRKHPWTMVARRARLHMLPVPSCVPELFCLLRLRQPPYALMLPAARCASLLRSSPRAGKATPVRRVRSKYAPTADSLRCCAAAGRMSISLCHTAAAPQLARASWAWYGPAAGDLEVLSRHASRPWPDGSRSITAMLGRQRLLVPSAHRVLAVVAWPSRRAPLRPGSAHRRGSDLLGVAQAHTAESGAPLDAPCDHLGGRGGGCRRGSDGCRPSICRAALLHHSKHAEASVVGVERHCPGRLGLRQRRLRRTARSRSCRRPGWLGPW</sequence>
<dbReference type="RefSeq" id="XP_025595119.1">
    <property type="nucleotide sequence ID" value="XM_025739235.1"/>
</dbReference>
<evidence type="ECO:0000313" key="1">
    <source>
        <dbReference type="EMBL" id="PWN94840.1"/>
    </source>
</evidence>
<dbReference type="GeneID" id="37266781"/>
<organism evidence="1 2">
    <name type="scientific">Tilletiopsis washingtonensis</name>
    <dbReference type="NCBI Taxonomy" id="58919"/>
    <lineage>
        <taxon>Eukaryota</taxon>
        <taxon>Fungi</taxon>
        <taxon>Dikarya</taxon>
        <taxon>Basidiomycota</taxon>
        <taxon>Ustilaginomycotina</taxon>
        <taxon>Exobasidiomycetes</taxon>
        <taxon>Entylomatales</taxon>
        <taxon>Entylomatales incertae sedis</taxon>
        <taxon>Tilletiopsis</taxon>
    </lineage>
</organism>